<comment type="pathway">
    <text evidence="5">Cofactor biosynthesis; coenzyme A biosynthesis; CoA from (R)-pantothenate: step 5/5.</text>
</comment>
<sequence length="202" mass="22914">MALLIGLTGGIGSGKTTVAGMLQELGGYVIDADLLCRELVRPDEPAWREIVGHFGDSILNSDRTLNRARLGDVVFRDPAEKQVLESILHPRVFEEEERRFAGIVRNDPEALVFIDAALLIESGNYRKVDKVIVVAGDRQTQLENSLKKGFLRREEIERRIENQMKVEDKLAYADFIIRNDGDLQLLKQNVRRVFEDLKALNK</sequence>
<dbReference type="InParanoid" id="M1Z0T6"/>
<dbReference type="SUPFAM" id="SSF52540">
    <property type="entry name" value="P-loop containing nucleoside triphosphate hydrolases"/>
    <property type="match status" value="1"/>
</dbReference>
<evidence type="ECO:0000256" key="2">
    <source>
        <dbReference type="ARBA" id="ARBA00022741"/>
    </source>
</evidence>
<dbReference type="RefSeq" id="WP_005010453.1">
    <property type="nucleotide sequence ID" value="NZ_HG422173.1"/>
</dbReference>
<dbReference type="GO" id="GO:0005524">
    <property type="term" value="F:ATP binding"/>
    <property type="evidence" value="ECO:0007669"/>
    <property type="project" value="UniProtKB-UniRule"/>
</dbReference>
<evidence type="ECO:0000313" key="8">
    <source>
        <dbReference type="Proteomes" id="UP000011704"/>
    </source>
</evidence>
<evidence type="ECO:0000256" key="5">
    <source>
        <dbReference type="HAMAP-Rule" id="MF_00376"/>
    </source>
</evidence>
<dbReference type="Pfam" id="PF01121">
    <property type="entry name" value="CoaE"/>
    <property type="match status" value="1"/>
</dbReference>
<dbReference type="PROSITE" id="PS51219">
    <property type="entry name" value="DPCK"/>
    <property type="match status" value="1"/>
</dbReference>
<dbReference type="EC" id="2.7.1.24" evidence="5 6"/>
<dbReference type="EMBL" id="CAQJ01000081">
    <property type="protein sequence ID" value="CCQ91584.1"/>
    <property type="molecule type" value="Genomic_DNA"/>
</dbReference>
<keyword evidence="3 5" id="KW-0067">ATP-binding</keyword>
<dbReference type="Proteomes" id="UP000011704">
    <property type="component" value="Unassembled WGS sequence"/>
</dbReference>
<dbReference type="HOGENOM" id="CLU_057180_1_2_0"/>
<keyword evidence="8" id="KW-1185">Reference proteome</keyword>
<dbReference type="UniPathway" id="UPA00241">
    <property type="reaction ID" value="UER00356"/>
</dbReference>
<dbReference type="PANTHER" id="PTHR10695">
    <property type="entry name" value="DEPHOSPHO-COA KINASE-RELATED"/>
    <property type="match status" value="1"/>
</dbReference>
<keyword evidence="4 5" id="KW-0173">Coenzyme A biosynthesis</keyword>
<dbReference type="InterPro" id="IPR001977">
    <property type="entry name" value="Depp_CoAkinase"/>
</dbReference>
<comment type="function">
    <text evidence="5">Catalyzes the phosphorylation of the 3'-hydroxyl group of dephosphocoenzyme A to form coenzyme A.</text>
</comment>
<evidence type="ECO:0000256" key="6">
    <source>
        <dbReference type="NCBIfam" id="TIGR00152"/>
    </source>
</evidence>
<dbReference type="CDD" id="cd02022">
    <property type="entry name" value="DPCK"/>
    <property type="match status" value="1"/>
</dbReference>
<name>M1Z0T6_NITG3</name>
<comment type="catalytic activity">
    <reaction evidence="5">
        <text>3'-dephospho-CoA + ATP = ADP + CoA + H(+)</text>
        <dbReference type="Rhea" id="RHEA:18245"/>
        <dbReference type="ChEBI" id="CHEBI:15378"/>
        <dbReference type="ChEBI" id="CHEBI:30616"/>
        <dbReference type="ChEBI" id="CHEBI:57287"/>
        <dbReference type="ChEBI" id="CHEBI:57328"/>
        <dbReference type="ChEBI" id="CHEBI:456216"/>
        <dbReference type="EC" id="2.7.1.24"/>
    </reaction>
</comment>
<evidence type="ECO:0000256" key="1">
    <source>
        <dbReference type="ARBA" id="ARBA00009018"/>
    </source>
</evidence>
<evidence type="ECO:0000256" key="4">
    <source>
        <dbReference type="ARBA" id="ARBA00022993"/>
    </source>
</evidence>
<dbReference type="InterPro" id="IPR027417">
    <property type="entry name" value="P-loop_NTPase"/>
</dbReference>
<dbReference type="HAMAP" id="MF_00376">
    <property type="entry name" value="Dephospho_CoA_kinase"/>
    <property type="match status" value="1"/>
</dbReference>
<feature type="binding site" evidence="5">
    <location>
        <begin position="12"/>
        <end position="17"/>
    </location>
    <ligand>
        <name>ATP</name>
        <dbReference type="ChEBI" id="CHEBI:30616"/>
    </ligand>
</feature>
<protein>
    <recommendedName>
        <fullName evidence="5 6">Dephospho-CoA kinase</fullName>
        <ecNumber evidence="5 6">2.7.1.24</ecNumber>
    </recommendedName>
    <alternativeName>
        <fullName evidence="5">Dephosphocoenzyme A kinase</fullName>
    </alternativeName>
</protein>
<dbReference type="GO" id="GO:0005737">
    <property type="term" value="C:cytoplasm"/>
    <property type="evidence" value="ECO:0007669"/>
    <property type="project" value="UniProtKB-SubCell"/>
</dbReference>
<gene>
    <name evidence="5 7" type="primary">coaE</name>
    <name evidence="7" type="ORF">NITGR_730042</name>
</gene>
<dbReference type="Gene3D" id="3.40.50.300">
    <property type="entry name" value="P-loop containing nucleotide triphosphate hydrolases"/>
    <property type="match status" value="1"/>
</dbReference>
<dbReference type="AlphaFoldDB" id="M1Z0T6"/>
<keyword evidence="5 7" id="KW-0418">Kinase</keyword>
<keyword evidence="5 7" id="KW-0808">Transferase</keyword>
<comment type="similarity">
    <text evidence="1 5">Belongs to the CoaE family.</text>
</comment>
<evidence type="ECO:0000256" key="3">
    <source>
        <dbReference type="ARBA" id="ARBA00022840"/>
    </source>
</evidence>
<proteinExistence type="inferred from homology"/>
<evidence type="ECO:0000313" key="7">
    <source>
        <dbReference type="EMBL" id="CCQ91584.1"/>
    </source>
</evidence>
<dbReference type="GO" id="GO:0015937">
    <property type="term" value="P:coenzyme A biosynthetic process"/>
    <property type="evidence" value="ECO:0007669"/>
    <property type="project" value="UniProtKB-UniRule"/>
</dbReference>
<dbReference type="GO" id="GO:0004140">
    <property type="term" value="F:dephospho-CoA kinase activity"/>
    <property type="evidence" value="ECO:0007669"/>
    <property type="project" value="UniProtKB-UniRule"/>
</dbReference>
<dbReference type="STRING" id="1266370.NITGR_730042"/>
<dbReference type="FunCoup" id="M1Z0T6">
    <property type="interactions" value="393"/>
</dbReference>
<keyword evidence="5" id="KW-0963">Cytoplasm</keyword>
<organism evidence="7 8">
    <name type="scientific">Nitrospina gracilis (strain 3/211)</name>
    <dbReference type="NCBI Taxonomy" id="1266370"/>
    <lineage>
        <taxon>Bacteria</taxon>
        <taxon>Pseudomonadati</taxon>
        <taxon>Nitrospinota/Tectimicrobiota group</taxon>
        <taxon>Nitrospinota</taxon>
        <taxon>Nitrospinia</taxon>
        <taxon>Nitrospinales</taxon>
        <taxon>Nitrospinaceae</taxon>
        <taxon>Nitrospina</taxon>
    </lineage>
</organism>
<dbReference type="NCBIfam" id="TIGR00152">
    <property type="entry name" value="dephospho-CoA kinase"/>
    <property type="match status" value="1"/>
</dbReference>
<dbReference type="PANTHER" id="PTHR10695:SF46">
    <property type="entry name" value="BIFUNCTIONAL COENZYME A SYNTHASE-RELATED"/>
    <property type="match status" value="1"/>
</dbReference>
<reference evidence="7 8" key="1">
    <citation type="journal article" date="2013" name="Front. Microbiol.">
        <title>The genome of Nitrospina gracilis illuminates the metabolism and evolution of the major marine nitrite oxidizer.</title>
        <authorList>
            <person name="Luecker S."/>
            <person name="Nowka B."/>
            <person name="Rattei T."/>
            <person name="Spieck E."/>
            <person name="and Daims H."/>
        </authorList>
    </citation>
    <scope>NUCLEOTIDE SEQUENCE [LARGE SCALE GENOMIC DNA]</scope>
    <source>
        <strain evidence="7 8">3/211</strain>
    </source>
</reference>
<comment type="subcellular location">
    <subcellularLocation>
        <location evidence="5">Cytoplasm</location>
    </subcellularLocation>
</comment>
<keyword evidence="2 5" id="KW-0547">Nucleotide-binding</keyword>
<comment type="caution">
    <text evidence="7">The sequence shown here is derived from an EMBL/GenBank/DDBJ whole genome shotgun (WGS) entry which is preliminary data.</text>
</comment>
<accession>M1Z0T6</accession>